<reference evidence="2 3" key="1">
    <citation type="journal article" date="2019" name="Sci. Rep.">
        <title>Orb-weaving spider Araneus ventricosus genome elucidates the spidroin gene catalogue.</title>
        <authorList>
            <person name="Kono N."/>
            <person name="Nakamura H."/>
            <person name="Ohtoshi R."/>
            <person name="Moran D.A.P."/>
            <person name="Shinohara A."/>
            <person name="Yoshida Y."/>
            <person name="Fujiwara M."/>
            <person name="Mori M."/>
            <person name="Tomita M."/>
            <person name="Arakawa K."/>
        </authorList>
    </citation>
    <scope>NUCLEOTIDE SEQUENCE [LARGE SCALE GENOMIC DNA]</scope>
</reference>
<accession>A0A4Y2NZ71</accession>
<dbReference type="Gene3D" id="3.30.540.10">
    <property type="entry name" value="Fructose-1,6-Bisphosphatase, subunit A, domain 1"/>
    <property type="match status" value="1"/>
</dbReference>
<proteinExistence type="inferred from homology"/>
<dbReference type="OrthoDB" id="10254945at2759"/>
<dbReference type="GO" id="GO:0006020">
    <property type="term" value="P:inositol metabolic process"/>
    <property type="evidence" value="ECO:0007669"/>
    <property type="project" value="TreeGrafter"/>
</dbReference>
<dbReference type="GO" id="GO:0007165">
    <property type="term" value="P:signal transduction"/>
    <property type="evidence" value="ECO:0007669"/>
    <property type="project" value="TreeGrafter"/>
</dbReference>
<evidence type="ECO:0000313" key="3">
    <source>
        <dbReference type="Proteomes" id="UP000499080"/>
    </source>
</evidence>
<dbReference type="GO" id="GO:0008934">
    <property type="term" value="F:inositol monophosphate 1-phosphatase activity"/>
    <property type="evidence" value="ECO:0007669"/>
    <property type="project" value="TreeGrafter"/>
</dbReference>
<dbReference type="InterPro" id="IPR000760">
    <property type="entry name" value="Inositol_monophosphatase-like"/>
</dbReference>
<dbReference type="SUPFAM" id="SSF56655">
    <property type="entry name" value="Carbohydrate phosphatase"/>
    <property type="match status" value="1"/>
</dbReference>
<dbReference type="AlphaFoldDB" id="A0A4Y2NZ71"/>
<name>A0A4Y2NZ71_ARAVE</name>
<evidence type="ECO:0000313" key="2">
    <source>
        <dbReference type="EMBL" id="GBN44908.1"/>
    </source>
</evidence>
<dbReference type="Pfam" id="PF00459">
    <property type="entry name" value="Inositol_P"/>
    <property type="match status" value="1"/>
</dbReference>
<keyword evidence="3" id="KW-1185">Reference proteome</keyword>
<comment type="caution">
    <text evidence="2">The sequence shown here is derived from an EMBL/GenBank/DDBJ whole genome shotgun (WGS) entry which is preliminary data.</text>
</comment>
<evidence type="ECO:0008006" key="4">
    <source>
        <dbReference type="Google" id="ProtNLM"/>
    </source>
</evidence>
<comment type="similarity">
    <text evidence="1">Belongs to the inositol monophosphatase superfamily.</text>
</comment>
<dbReference type="PANTHER" id="PTHR20854:SF4">
    <property type="entry name" value="INOSITOL-1-MONOPHOSPHATASE-RELATED"/>
    <property type="match status" value="1"/>
</dbReference>
<dbReference type="PANTHER" id="PTHR20854">
    <property type="entry name" value="INOSITOL MONOPHOSPHATASE"/>
    <property type="match status" value="1"/>
</dbReference>
<dbReference type="EMBL" id="BGPR01010213">
    <property type="protein sequence ID" value="GBN44908.1"/>
    <property type="molecule type" value="Genomic_DNA"/>
</dbReference>
<dbReference type="Proteomes" id="UP000499080">
    <property type="component" value="Unassembled WGS sequence"/>
</dbReference>
<organism evidence="2 3">
    <name type="scientific">Araneus ventricosus</name>
    <name type="common">Orbweaver spider</name>
    <name type="synonym">Epeira ventricosa</name>
    <dbReference type="NCBI Taxonomy" id="182803"/>
    <lineage>
        <taxon>Eukaryota</taxon>
        <taxon>Metazoa</taxon>
        <taxon>Ecdysozoa</taxon>
        <taxon>Arthropoda</taxon>
        <taxon>Chelicerata</taxon>
        <taxon>Arachnida</taxon>
        <taxon>Araneae</taxon>
        <taxon>Araneomorphae</taxon>
        <taxon>Entelegynae</taxon>
        <taxon>Araneoidea</taxon>
        <taxon>Araneidae</taxon>
        <taxon>Araneus</taxon>
    </lineage>
</organism>
<protein>
    <recommendedName>
        <fullName evidence="4">Inositol monophosphatase 1</fullName>
    </recommendedName>
</protein>
<gene>
    <name evidence="2" type="ORF">AVEN_16256_1</name>
</gene>
<sequence>MASASEIDEYYKVAVKLAQSAGEVIRKAIDEKKDVETKSSDIDLVTETDKKVEELLKAGFSSNFPDHW</sequence>
<evidence type="ECO:0000256" key="1">
    <source>
        <dbReference type="ARBA" id="ARBA00009759"/>
    </source>
</evidence>